<dbReference type="Pfam" id="PF05697">
    <property type="entry name" value="Trigger_N"/>
    <property type="match status" value="1"/>
</dbReference>
<accession>A0A0F9KFU7</accession>
<dbReference type="InterPro" id="IPR005215">
    <property type="entry name" value="Trig_fac"/>
</dbReference>
<comment type="similarity">
    <text evidence="2">Belongs to the FKBP-type PPIase family. Tig subfamily.</text>
</comment>
<dbReference type="Pfam" id="PF05698">
    <property type="entry name" value="Trigger_C"/>
    <property type="match status" value="1"/>
</dbReference>
<keyword evidence="5" id="KW-0143">Chaperone</keyword>
<evidence type="ECO:0000256" key="5">
    <source>
        <dbReference type="ARBA" id="ARBA00023186"/>
    </source>
</evidence>
<dbReference type="InterPro" id="IPR036611">
    <property type="entry name" value="Trigger_fac_ribosome-bd_sf"/>
</dbReference>
<dbReference type="SUPFAM" id="SSF102735">
    <property type="entry name" value="Trigger factor ribosome-binding domain"/>
    <property type="match status" value="1"/>
</dbReference>
<dbReference type="InterPro" id="IPR008881">
    <property type="entry name" value="Trigger_fac_ribosome-bd_bac"/>
</dbReference>
<comment type="caution">
    <text evidence="9">The sequence shown here is derived from an EMBL/GenBank/DDBJ whole genome shotgun (WGS) entry which is preliminary data.</text>
</comment>
<evidence type="ECO:0000256" key="2">
    <source>
        <dbReference type="ARBA" id="ARBA00005464"/>
    </source>
</evidence>
<evidence type="ECO:0000259" key="8">
    <source>
        <dbReference type="Pfam" id="PF05698"/>
    </source>
</evidence>
<dbReference type="InterPro" id="IPR008880">
    <property type="entry name" value="Trigger_fac_C"/>
</dbReference>
<evidence type="ECO:0000256" key="1">
    <source>
        <dbReference type="ARBA" id="ARBA00000971"/>
    </source>
</evidence>
<reference evidence="9" key="1">
    <citation type="journal article" date="2015" name="Nature">
        <title>Complex archaea that bridge the gap between prokaryotes and eukaryotes.</title>
        <authorList>
            <person name="Spang A."/>
            <person name="Saw J.H."/>
            <person name="Jorgensen S.L."/>
            <person name="Zaremba-Niedzwiedzka K."/>
            <person name="Martijn J."/>
            <person name="Lind A.E."/>
            <person name="van Eijk R."/>
            <person name="Schleper C."/>
            <person name="Guy L."/>
            <person name="Ettema T.J."/>
        </authorList>
    </citation>
    <scope>NUCLEOTIDE SEQUENCE</scope>
</reference>
<dbReference type="PANTHER" id="PTHR30560">
    <property type="entry name" value="TRIGGER FACTOR CHAPERONE AND PEPTIDYL-PROLYL CIS/TRANS ISOMERASE"/>
    <property type="match status" value="1"/>
</dbReference>
<dbReference type="HAMAP" id="MF_00303">
    <property type="entry name" value="Trigger_factor_Tig"/>
    <property type="match status" value="1"/>
</dbReference>
<dbReference type="GO" id="GO:0051083">
    <property type="term" value="P:'de novo' cotranslational protein folding"/>
    <property type="evidence" value="ECO:0007669"/>
    <property type="project" value="TreeGrafter"/>
</dbReference>
<dbReference type="PANTHER" id="PTHR30560:SF3">
    <property type="entry name" value="TRIGGER FACTOR-LIKE PROTEIN TIG, CHLOROPLASTIC"/>
    <property type="match status" value="1"/>
</dbReference>
<evidence type="ECO:0000256" key="3">
    <source>
        <dbReference type="ARBA" id="ARBA00013194"/>
    </source>
</evidence>
<dbReference type="InterPro" id="IPR037041">
    <property type="entry name" value="Trigger_fac_C_sf"/>
</dbReference>
<dbReference type="SUPFAM" id="SSF54534">
    <property type="entry name" value="FKBP-like"/>
    <property type="match status" value="1"/>
</dbReference>
<comment type="catalytic activity">
    <reaction evidence="1">
        <text>[protein]-peptidylproline (omega=180) = [protein]-peptidylproline (omega=0)</text>
        <dbReference type="Rhea" id="RHEA:16237"/>
        <dbReference type="Rhea" id="RHEA-COMP:10747"/>
        <dbReference type="Rhea" id="RHEA-COMP:10748"/>
        <dbReference type="ChEBI" id="CHEBI:83833"/>
        <dbReference type="ChEBI" id="CHEBI:83834"/>
        <dbReference type="EC" id="5.2.1.8"/>
    </reaction>
</comment>
<evidence type="ECO:0000313" key="9">
    <source>
        <dbReference type="EMBL" id="KKM14150.1"/>
    </source>
</evidence>
<dbReference type="AlphaFoldDB" id="A0A0F9KFU7"/>
<dbReference type="GO" id="GO:0003755">
    <property type="term" value="F:peptidyl-prolyl cis-trans isomerase activity"/>
    <property type="evidence" value="ECO:0007669"/>
    <property type="project" value="UniProtKB-KW"/>
</dbReference>
<dbReference type="GO" id="GO:0043335">
    <property type="term" value="P:protein unfolding"/>
    <property type="evidence" value="ECO:0007669"/>
    <property type="project" value="TreeGrafter"/>
</dbReference>
<sequence length="432" mass="49297">MKVEIEEIGPCKKLLKVEIPKEKIDDEWQEQLKELCKMADLPGFRKGKAPRSLVEKKFGDRLMEDVKQKLVSNTYEEAVEKNKLSPVGEPEISDVNMELGKPLNFEVTMEVLPTFEIGEYKGLQLKKESVSVTDKDIKAALKTISGQKTQLTIVKDGKVEDDDYIICDCKVKVGRKIVFEDEDLEVMVSGSTVADINVPDLKSNLLGTKSGGKCSIDVELGDNFSVEQYRNKSAKLEISVKEIKRPVSPEIDDEMAKQMGYDSLAELSEFVSKKLEAEKKRMVDNDMREQIYKNLLEMANFDLPKDVIESQTNKRLHRHQIELLNRGTPLEEIEKDMGNLKNASEESVIKDFKLSLILERIAEKEKIFVTEAEVNQRINTLANMYGTEPSKMRNQLEKIGNIPNLRYQMKESKTVDFLIKEAVTKEPNQKKK</sequence>
<feature type="domain" description="Trigger factor C-terminal" evidence="8">
    <location>
        <begin position="263"/>
        <end position="419"/>
    </location>
</feature>
<feature type="domain" description="Trigger factor ribosome-binding bacterial" evidence="7">
    <location>
        <begin position="1"/>
        <end position="143"/>
    </location>
</feature>
<dbReference type="InterPro" id="IPR027304">
    <property type="entry name" value="Trigger_fact/SurA_dom_sf"/>
</dbReference>
<organism evidence="9">
    <name type="scientific">marine sediment metagenome</name>
    <dbReference type="NCBI Taxonomy" id="412755"/>
    <lineage>
        <taxon>unclassified sequences</taxon>
        <taxon>metagenomes</taxon>
        <taxon>ecological metagenomes</taxon>
    </lineage>
</organism>
<gene>
    <name evidence="9" type="ORF">LCGC14_1709060</name>
</gene>
<dbReference type="SUPFAM" id="SSF109998">
    <property type="entry name" value="Triger factor/SurA peptide-binding domain-like"/>
    <property type="match status" value="1"/>
</dbReference>
<dbReference type="EC" id="5.2.1.8" evidence="3"/>
<protein>
    <recommendedName>
        <fullName evidence="3">peptidylprolyl isomerase</fullName>
        <ecNumber evidence="3">5.2.1.8</ecNumber>
    </recommendedName>
</protein>
<dbReference type="GO" id="GO:0044183">
    <property type="term" value="F:protein folding chaperone"/>
    <property type="evidence" value="ECO:0007669"/>
    <property type="project" value="TreeGrafter"/>
</dbReference>
<dbReference type="GO" id="GO:0015031">
    <property type="term" value="P:protein transport"/>
    <property type="evidence" value="ECO:0007669"/>
    <property type="project" value="InterPro"/>
</dbReference>
<evidence type="ECO:0000259" key="7">
    <source>
        <dbReference type="Pfam" id="PF05697"/>
    </source>
</evidence>
<dbReference type="NCBIfam" id="TIGR00115">
    <property type="entry name" value="tig"/>
    <property type="match status" value="1"/>
</dbReference>
<dbReference type="Gene3D" id="1.10.3120.10">
    <property type="entry name" value="Trigger factor, C-terminal domain"/>
    <property type="match status" value="1"/>
</dbReference>
<name>A0A0F9KFU7_9ZZZZ</name>
<evidence type="ECO:0000256" key="4">
    <source>
        <dbReference type="ARBA" id="ARBA00023110"/>
    </source>
</evidence>
<keyword evidence="4" id="KW-0697">Rotamase</keyword>
<dbReference type="InterPro" id="IPR046357">
    <property type="entry name" value="PPIase_dom_sf"/>
</dbReference>
<evidence type="ECO:0000256" key="6">
    <source>
        <dbReference type="ARBA" id="ARBA00023235"/>
    </source>
</evidence>
<dbReference type="PIRSF" id="PIRSF003095">
    <property type="entry name" value="Trigger_factor"/>
    <property type="match status" value="1"/>
</dbReference>
<dbReference type="EMBL" id="LAZR01015218">
    <property type="protein sequence ID" value="KKM14150.1"/>
    <property type="molecule type" value="Genomic_DNA"/>
</dbReference>
<dbReference type="Gene3D" id="3.30.70.1050">
    <property type="entry name" value="Trigger factor ribosome-binding domain"/>
    <property type="match status" value="1"/>
</dbReference>
<keyword evidence="6" id="KW-0413">Isomerase</keyword>
<dbReference type="GO" id="GO:0043022">
    <property type="term" value="F:ribosome binding"/>
    <property type="evidence" value="ECO:0007669"/>
    <property type="project" value="TreeGrafter"/>
</dbReference>
<proteinExistence type="inferred from homology"/>
<dbReference type="Gene3D" id="3.10.50.40">
    <property type="match status" value="1"/>
</dbReference>